<sequence length="987" mass="106501">MPAYNPRGVRIRLCASDLAETITPAKNLTRKRGAQAASNADKAEKKLRDQQPYLPETSVPIAGDKHGYSINFIPGILTPFLQVQVGPDAFVSAEDEEGLRKGDAVAVSNCKSHGKVNTIEANANTAVVATRSKRSHHRAFHADNRPPVLTHRPASLDHELRLSPRNNIALKPKALSVHVLLSDLTYLPSSTGHPQSLKIEVFFNGMLVQSVFILPSDVKNGVKSNYQCFAGTRVALLAERPWIIVPPGQKADGHSRISNTTASAEDRWMEISAALFDAAEGRGIDEHGKAPPSATYLEELATMTMPEAVNHMQKLGGRNFGIIDVVITAGSGRKADGKTHAQYLHEPLRLIDEEFKVRKVKAESSDEMYDIPEEEEPGEEAVPAIPSERDAEGEIDSELVDDDNDLPRGQLQPEPSPSLRANGLKAAAPSATVMLSRPTPQVPIAQMYSMAAQESFIVTSTSGTPYLSAGLSRPNLAPQHRRSTFTASGLPIRFPSSAPSTPPIHGLADPFWNPPFGPSQYDSSNAASSNHGLPLSIAPSPVPSNVSQGWFSQPGAASNVSLLGAPLRPGLPFASRHQVDDTNPLQTLDCLPPGPPPPVSGFSTPRRYDSWKVDPDLPRLSFCISRLVITRALEVIVDYHWQVPQLVRIGREQHSMAESELDQEDDLEVFDPEESSGQEYMGTPVAKRRRSSIRRKVPATPPATSPTLGLDSGMTTSVGHRKRSTVHHGHSTHNFGIPETLGPALRSRPSGPSPFATGPGRQPAAALSLGVGGSSTFARHRSSDFIKPGPLTSRVSVPPRPTSRATSNNAKGVPVILDDPESLFRRKSKTSPGTQVARTPPPSSVVLPGPDPSGKGSRVQELSRAPTSTPKILNLLDTVDSSPLSSVPDLLLTPDLRCSSSAAPSNAKRDYKPRTKNVSGLKLATLKTKRTFDPTVNVCEDNPKLNEDCVIAYAEGDKGPLRQVRSERQGWFHESEVVVGMRFFIPG</sequence>
<feature type="compositionally biased region" description="Acidic residues" evidence="1">
    <location>
        <begin position="393"/>
        <end position="404"/>
    </location>
</feature>
<protein>
    <submittedName>
        <fullName evidence="2">Uncharacterized protein</fullName>
    </submittedName>
</protein>
<dbReference type="Proteomes" id="UP000799770">
    <property type="component" value="Unassembled WGS sequence"/>
</dbReference>
<reference evidence="2" key="1">
    <citation type="journal article" date="2020" name="Stud. Mycol.">
        <title>101 Dothideomycetes genomes: a test case for predicting lifestyles and emergence of pathogens.</title>
        <authorList>
            <person name="Haridas S."/>
            <person name="Albert R."/>
            <person name="Binder M."/>
            <person name="Bloem J."/>
            <person name="Labutti K."/>
            <person name="Salamov A."/>
            <person name="Andreopoulos B."/>
            <person name="Baker S."/>
            <person name="Barry K."/>
            <person name="Bills G."/>
            <person name="Bluhm B."/>
            <person name="Cannon C."/>
            <person name="Castanera R."/>
            <person name="Culley D."/>
            <person name="Daum C."/>
            <person name="Ezra D."/>
            <person name="Gonzalez J."/>
            <person name="Henrissat B."/>
            <person name="Kuo A."/>
            <person name="Liang C."/>
            <person name="Lipzen A."/>
            <person name="Lutzoni F."/>
            <person name="Magnuson J."/>
            <person name="Mondo S."/>
            <person name="Nolan M."/>
            <person name="Ohm R."/>
            <person name="Pangilinan J."/>
            <person name="Park H.-J."/>
            <person name="Ramirez L."/>
            <person name="Alfaro M."/>
            <person name="Sun H."/>
            <person name="Tritt A."/>
            <person name="Yoshinaga Y."/>
            <person name="Zwiers L.-H."/>
            <person name="Turgeon B."/>
            <person name="Goodwin S."/>
            <person name="Spatafora J."/>
            <person name="Crous P."/>
            <person name="Grigoriev I."/>
        </authorList>
    </citation>
    <scope>NUCLEOTIDE SEQUENCE</scope>
    <source>
        <strain evidence="2">CBS 627.86</strain>
    </source>
</reference>
<organism evidence="2 3">
    <name type="scientific">Lophiotrema nucula</name>
    <dbReference type="NCBI Taxonomy" id="690887"/>
    <lineage>
        <taxon>Eukaryota</taxon>
        <taxon>Fungi</taxon>
        <taxon>Dikarya</taxon>
        <taxon>Ascomycota</taxon>
        <taxon>Pezizomycotina</taxon>
        <taxon>Dothideomycetes</taxon>
        <taxon>Pleosporomycetidae</taxon>
        <taxon>Pleosporales</taxon>
        <taxon>Lophiotremataceae</taxon>
        <taxon>Lophiotrema</taxon>
    </lineage>
</organism>
<feature type="region of interest" description="Disordered" evidence="1">
    <location>
        <begin position="780"/>
        <end position="866"/>
    </location>
</feature>
<feature type="region of interest" description="Disordered" evidence="1">
    <location>
        <begin position="362"/>
        <end position="422"/>
    </location>
</feature>
<gene>
    <name evidence="2" type="ORF">BDV96DRAFT_602548</name>
</gene>
<feature type="region of interest" description="Disordered" evidence="1">
    <location>
        <begin position="673"/>
        <end position="718"/>
    </location>
</feature>
<dbReference type="AlphaFoldDB" id="A0A6A5YZ51"/>
<feature type="region of interest" description="Disordered" evidence="1">
    <location>
        <begin position="747"/>
        <end position="767"/>
    </location>
</feature>
<name>A0A6A5YZ51_9PLEO</name>
<feature type="compositionally biased region" description="Acidic residues" evidence="1">
    <location>
        <begin position="365"/>
        <end position="379"/>
    </location>
</feature>
<dbReference type="EMBL" id="ML977332">
    <property type="protein sequence ID" value="KAF2112093.1"/>
    <property type="molecule type" value="Genomic_DNA"/>
</dbReference>
<evidence type="ECO:0000313" key="2">
    <source>
        <dbReference type="EMBL" id="KAF2112093.1"/>
    </source>
</evidence>
<feature type="compositionally biased region" description="Basic residues" evidence="1">
    <location>
        <begin position="686"/>
        <end position="697"/>
    </location>
</feature>
<proteinExistence type="predicted"/>
<keyword evidence="3" id="KW-1185">Reference proteome</keyword>
<accession>A0A6A5YZ51</accession>
<evidence type="ECO:0000256" key="1">
    <source>
        <dbReference type="SAM" id="MobiDB-lite"/>
    </source>
</evidence>
<feature type="region of interest" description="Disordered" evidence="1">
    <location>
        <begin position="29"/>
        <end position="60"/>
    </location>
</feature>
<dbReference type="OrthoDB" id="3556832at2759"/>
<evidence type="ECO:0000313" key="3">
    <source>
        <dbReference type="Proteomes" id="UP000799770"/>
    </source>
</evidence>